<dbReference type="PANTHER" id="PTHR11079:SF156">
    <property type="entry name" value="INACTIVE TRNA-SPECIFIC ADENOSINE DEAMINASE-LIKE PROTEIN 3-RELATED"/>
    <property type="match status" value="1"/>
</dbReference>
<keyword evidence="1" id="KW-0819">tRNA processing</keyword>
<evidence type="ECO:0000256" key="1">
    <source>
        <dbReference type="ARBA" id="ARBA00022694"/>
    </source>
</evidence>
<comment type="similarity">
    <text evidence="2">Belongs to the cytidine and deoxycytidylate deaminase family. ADAT3 subfamily.</text>
</comment>
<dbReference type="SUPFAM" id="SSF53927">
    <property type="entry name" value="Cytidine deaminase-like"/>
    <property type="match status" value="1"/>
</dbReference>
<dbReference type="EMBL" id="MCGT01000016">
    <property type="protein sequence ID" value="ORX53108.1"/>
    <property type="molecule type" value="Genomic_DNA"/>
</dbReference>
<evidence type="ECO:0000256" key="2">
    <source>
        <dbReference type="ARBA" id="ARBA00038160"/>
    </source>
</evidence>
<dbReference type="InterPro" id="IPR002125">
    <property type="entry name" value="CMP_dCMP_dom"/>
</dbReference>
<gene>
    <name evidence="4" type="ORF">DM01DRAFT_1407881</name>
</gene>
<dbReference type="Gene3D" id="3.40.140.10">
    <property type="entry name" value="Cytidine Deaminase, domain 2"/>
    <property type="match status" value="1"/>
</dbReference>
<protein>
    <submittedName>
        <fullName evidence="4">Cytidine deaminase-like protein</fullName>
    </submittedName>
</protein>
<dbReference type="AlphaFoldDB" id="A0A1X2GGC3"/>
<dbReference type="GO" id="GO:0005737">
    <property type="term" value="C:cytoplasm"/>
    <property type="evidence" value="ECO:0007669"/>
    <property type="project" value="TreeGrafter"/>
</dbReference>
<evidence type="ECO:0000313" key="5">
    <source>
        <dbReference type="Proteomes" id="UP000242146"/>
    </source>
</evidence>
<evidence type="ECO:0000259" key="3">
    <source>
        <dbReference type="PROSITE" id="PS51747"/>
    </source>
</evidence>
<dbReference type="GO" id="GO:0052717">
    <property type="term" value="F:tRNA-specific adenosine-34 deaminase activity"/>
    <property type="evidence" value="ECO:0007669"/>
    <property type="project" value="TreeGrafter"/>
</dbReference>
<reference evidence="4 5" key="1">
    <citation type="submission" date="2016-07" db="EMBL/GenBank/DDBJ databases">
        <title>Pervasive Adenine N6-methylation of Active Genes in Fungi.</title>
        <authorList>
            <consortium name="DOE Joint Genome Institute"/>
            <person name="Mondo S.J."/>
            <person name="Dannebaum R.O."/>
            <person name="Kuo R.C."/>
            <person name="Labutti K."/>
            <person name="Haridas S."/>
            <person name="Kuo A."/>
            <person name="Salamov A."/>
            <person name="Ahrendt S.R."/>
            <person name="Lipzen A."/>
            <person name="Sullivan W."/>
            <person name="Andreopoulos W.B."/>
            <person name="Clum A."/>
            <person name="Lindquist E."/>
            <person name="Daum C."/>
            <person name="Ramamoorthy G.K."/>
            <person name="Gryganskyi A."/>
            <person name="Culley D."/>
            <person name="Magnuson J.K."/>
            <person name="James T.Y."/>
            <person name="O'Malley M.A."/>
            <person name="Stajich J.E."/>
            <person name="Spatafora J.W."/>
            <person name="Visel A."/>
            <person name="Grigoriev I.V."/>
        </authorList>
    </citation>
    <scope>NUCLEOTIDE SEQUENCE [LARGE SCALE GENOMIC DNA]</scope>
    <source>
        <strain evidence="4 5">NRRL 3301</strain>
    </source>
</reference>
<dbReference type="OrthoDB" id="3180714at2759"/>
<dbReference type="GO" id="GO:0005634">
    <property type="term" value="C:nucleus"/>
    <property type="evidence" value="ECO:0007669"/>
    <property type="project" value="TreeGrafter"/>
</dbReference>
<dbReference type="PANTHER" id="PTHR11079">
    <property type="entry name" value="CYTOSINE DEAMINASE FAMILY MEMBER"/>
    <property type="match status" value="1"/>
</dbReference>
<dbReference type="PROSITE" id="PS51747">
    <property type="entry name" value="CYT_DCMP_DEAMINASES_2"/>
    <property type="match status" value="1"/>
</dbReference>
<proteinExistence type="inferred from homology"/>
<dbReference type="Proteomes" id="UP000242146">
    <property type="component" value="Unassembled WGS sequence"/>
</dbReference>
<dbReference type="Pfam" id="PF00383">
    <property type="entry name" value="dCMP_cyt_deam_1"/>
    <property type="match status" value="1"/>
</dbReference>
<dbReference type="GO" id="GO:0008033">
    <property type="term" value="P:tRNA processing"/>
    <property type="evidence" value="ECO:0007669"/>
    <property type="project" value="UniProtKB-KW"/>
</dbReference>
<feature type="domain" description="CMP/dCMP-type deaminase" evidence="3">
    <location>
        <begin position="144"/>
        <end position="287"/>
    </location>
</feature>
<dbReference type="STRING" id="101127.A0A1X2GGC3"/>
<dbReference type="InterPro" id="IPR016193">
    <property type="entry name" value="Cytidine_deaminase-like"/>
</dbReference>
<evidence type="ECO:0000313" key="4">
    <source>
        <dbReference type="EMBL" id="ORX53108.1"/>
    </source>
</evidence>
<dbReference type="CDD" id="cd01285">
    <property type="entry name" value="nucleoside_deaminase"/>
    <property type="match status" value="1"/>
</dbReference>
<accession>A0A1X2GGC3</accession>
<name>A0A1X2GGC3_9FUNG</name>
<comment type="caution">
    <text evidence="4">The sequence shown here is derived from an EMBL/GenBank/DDBJ whole genome shotgun (WGS) entry which is preliminary data.</text>
</comment>
<sequence>MPSFLSRDDWPFEEILSEERSRDLVTTTVLVTRVEPRSTNALLKFVQKHLPVLPNLDHCKRVKRSTIENQIVLEAILCHQDQLTPDQIKTLAAQCDITVDPYTKQVPAHAPRTKNQLHDWNKVWPLSYHEDPRQDPTWTQQDIDVFQQHMQQLMETPFIGTDSALPIFACVVNPKTNAVLAHANDTRHLGHPLHHAVMNCLDKLAAKERSLWITEGKRKHEASEDTGYLCSGYDLYVTHEPCTMCAMALVHSRIGRVFYSIPTSTGGLGSAYKIHTHASLNHHYKAYKNLLQNHPAQIPLLDLPQPIDA</sequence>
<organism evidence="4 5">
    <name type="scientific">Hesseltinella vesiculosa</name>
    <dbReference type="NCBI Taxonomy" id="101127"/>
    <lineage>
        <taxon>Eukaryota</taxon>
        <taxon>Fungi</taxon>
        <taxon>Fungi incertae sedis</taxon>
        <taxon>Mucoromycota</taxon>
        <taxon>Mucoromycotina</taxon>
        <taxon>Mucoromycetes</taxon>
        <taxon>Mucorales</taxon>
        <taxon>Cunninghamellaceae</taxon>
        <taxon>Hesseltinella</taxon>
    </lineage>
</organism>
<keyword evidence="5" id="KW-1185">Reference proteome</keyword>